<dbReference type="NCBIfam" id="TIGR00726">
    <property type="entry name" value="peptidoglycan editing factor PgeF"/>
    <property type="match status" value="1"/>
</dbReference>
<comment type="caution">
    <text evidence="11">The sequence shown here is derived from an EMBL/GenBank/DDBJ whole genome shotgun (WGS) entry which is preliminary data.</text>
</comment>
<keyword evidence="12" id="KW-1185">Reference proteome</keyword>
<evidence type="ECO:0000256" key="3">
    <source>
        <dbReference type="ARBA" id="ARBA00022679"/>
    </source>
</evidence>
<evidence type="ECO:0000256" key="1">
    <source>
        <dbReference type="ARBA" id="ARBA00000553"/>
    </source>
</evidence>
<dbReference type="InterPro" id="IPR011324">
    <property type="entry name" value="Cytotoxic_necrot_fac-like_cat"/>
</dbReference>
<dbReference type="InterPro" id="IPR003730">
    <property type="entry name" value="Cu_polyphenol_OxRdtase"/>
</dbReference>
<comment type="catalytic activity">
    <reaction evidence="9">
        <text>S-methyl-5'-thioadenosine + phosphate = 5-(methylsulfanyl)-alpha-D-ribose 1-phosphate + adenine</text>
        <dbReference type="Rhea" id="RHEA:11852"/>
        <dbReference type="ChEBI" id="CHEBI:16708"/>
        <dbReference type="ChEBI" id="CHEBI:17509"/>
        <dbReference type="ChEBI" id="CHEBI:43474"/>
        <dbReference type="ChEBI" id="CHEBI:58533"/>
        <dbReference type="EC" id="2.4.2.28"/>
    </reaction>
    <physiologicalReaction direction="left-to-right" evidence="9">
        <dbReference type="Rhea" id="RHEA:11853"/>
    </physiologicalReaction>
</comment>
<dbReference type="GO" id="GO:0005507">
    <property type="term" value="F:copper ion binding"/>
    <property type="evidence" value="ECO:0007669"/>
    <property type="project" value="TreeGrafter"/>
</dbReference>
<keyword evidence="6" id="KW-0862">Zinc</keyword>
<comment type="catalytic activity">
    <reaction evidence="1">
        <text>inosine + phosphate = alpha-D-ribose 1-phosphate + hypoxanthine</text>
        <dbReference type="Rhea" id="RHEA:27646"/>
        <dbReference type="ChEBI" id="CHEBI:17368"/>
        <dbReference type="ChEBI" id="CHEBI:17596"/>
        <dbReference type="ChEBI" id="CHEBI:43474"/>
        <dbReference type="ChEBI" id="CHEBI:57720"/>
        <dbReference type="EC" id="2.4.2.1"/>
    </reaction>
    <physiologicalReaction direction="left-to-right" evidence="1">
        <dbReference type="Rhea" id="RHEA:27647"/>
    </physiologicalReaction>
</comment>
<dbReference type="EMBL" id="QKZK01000016">
    <property type="protein sequence ID" value="PZX15358.1"/>
    <property type="molecule type" value="Genomic_DNA"/>
</dbReference>
<keyword evidence="3" id="KW-0808">Transferase</keyword>
<dbReference type="AlphaFoldDB" id="A0A2W7N5M0"/>
<dbReference type="OrthoDB" id="4279at2"/>
<comment type="catalytic activity">
    <reaction evidence="7">
        <text>adenosine + H2O + H(+) = inosine + NH4(+)</text>
        <dbReference type="Rhea" id="RHEA:24408"/>
        <dbReference type="ChEBI" id="CHEBI:15377"/>
        <dbReference type="ChEBI" id="CHEBI:15378"/>
        <dbReference type="ChEBI" id="CHEBI:16335"/>
        <dbReference type="ChEBI" id="CHEBI:17596"/>
        <dbReference type="ChEBI" id="CHEBI:28938"/>
        <dbReference type="EC" id="3.5.4.4"/>
    </reaction>
    <physiologicalReaction direction="left-to-right" evidence="7">
        <dbReference type="Rhea" id="RHEA:24409"/>
    </physiologicalReaction>
</comment>
<evidence type="ECO:0000256" key="7">
    <source>
        <dbReference type="ARBA" id="ARBA00047989"/>
    </source>
</evidence>
<evidence type="ECO:0000256" key="6">
    <source>
        <dbReference type="ARBA" id="ARBA00022833"/>
    </source>
</evidence>
<reference evidence="11 12" key="1">
    <citation type="submission" date="2018-06" db="EMBL/GenBank/DDBJ databases">
        <title>Genomic Encyclopedia of Archaeal and Bacterial Type Strains, Phase II (KMG-II): from individual species to whole genera.</title>
        <authorList>
            <person name="Goeker M."/>
        </authorList>
    </citation>
    <scope>NUCLEOTIDE SEQUENCE [LARGE SCALE GENOMIC DNA]</scope>
    <source>
        <strain evidence="11 12">DSM 6779</strain>
    </source>
</reference>
<dbReference type="GO" id="GO:0017061">
    <property type="term" value="F:S-methyl-5-thioadenosine phosphorylase activity"/>
    <property type="evidence" value="ECO:0007669"/>
    <property type="project" value="UniProtKB-EC"/>
</dbReference>
<keyword evidence="5" id="KW-0378">Hydrolase</keyword>
<dbReference type="GO" id="GO:0016787">
    <property type="term" value="F:hydrolase activity"/>
    <property type="evidence" value="ECO:0007669"/>
    <property type="project" value="UniProtKB-KW"/>
</dbReference>
<evidence type="ECO:0000313" key="11">
    <source>
        <dbReference type="EMBL" id="PZX15358.1"/>
    </source>
</evidence>
<dbReference type="Gene3D" id="3.60.140.10">
    <property type="entry name" value="CNF1/YfiH-like putative cysteine hydrolases"/>
    <property type="match status" value="1"/>
</dbReference>
<dbReference type="PANTHER" id="PTHR30616">
    <property type="entry name" value="UNCHARACTERIZED PROTEIN YFIH"/>
    <property type="match status" value="1"/>
</dbReference>
<proteinExistence type="inferred from homology"/>
<evidence type="ECO:0000256" key="5">
    <source>
        <dbReference type="ARBA" id="ARBA00022801"/>
    </source>
</evidence>
<dbReference type="PANTHER" id="PTHR30616:SF2">
    <property type="entry name" value="PURINE NUCLEOSIDE PHOSPHORYLASE LACC1"/>
    <property type="match status" value="1"/>
</dbReference>
<dbReference type="Proteomes" id="UP000249239">
    <property type="component" value="Unassembled WGS sequence"/>
</dbReference>
<sequence>MNSTTQSAHHESNIHILLTNRNGGFSQAPYHSMNLGTHVNDHLPHVLSNRQALANRYGLRVEQFVYMNQVHGNSVAVIEKADGTIPQCDAMVTQTPGVVLMVLVADCVPIVLSDPSRQVVAVAHAGWRGTVSKITANVLNVMNDMYGCQSQDIQITIGPAIGRCCYQVGHEVIESVHQNCPEVISALIPQGDATHFDLHAANRQILIENGINPNQIHQHQQCVCCHSEQWFSYRASRGRTGRFGMGVWIQ</sequence>
<organism evidence="11 12">
    <name type="scientific">Breznakibacter xylanolyticus</name>
    <dbReference type="NCBI Taxonomy" id="990"/>
    <lineage>
        <taxon>Bacteria</taxon>
        <taxon>Pseudomonadati</taxon>
        <taxon>Bacteroidota</taxon>
        <taxon>Bacteroidia</taxon>
        <taxon>Marinilabiliales</taxon>
        <taxon>Marinilabiliaceae</taxon>
        <taxon>Breznakibacter</taxon>
    </lineage>
</organism>
<evidence type="ECO:0000256" key="4">
    <source>
        <dbReference type="ARBA" id="ARBA00022723"/>
    </source>
</evidence>
<dbReference type="RefSeq" id="WP_111446043.1">
    <property type="nucleotide sequence ID" value="NZ_QKZK01000016.1"/>
</dbReference>
<dbReference type="Pfam" id="PF02578">
    <property type="entry name" value="Cu-oxidase_4"/>
    <property type="match status" value="1"/>
</dbReference>
<evidence type="ECO:0000256" key="9">
    <source>
        <dbReference type="ARBA" id="ARBA00049893"/>
    </source>
</evidence>
<comment type="catalytic activity">
    <reaction evidence="8">
        <text>adenosine + phosphate = alpha-D-ribose 1-phosphate + adenine</text>
        <dbReference type="Rhea" id="RHEA:27642"/>
        <dbReference type="ChEBI" id="CHEBI:16335"/>
        <dbReference type="ChEBI" id="CHEBI:16708"/>
        <dbReference type="ChEBI" id="CHEBI:43474"/>
        <dbReference type="ChEBI" id="CHEBI:57720"/>
        <dbReference type="EC" id="2.4.2.1"/>
    </reaction>
    <physiologicalReaction direction="left-to-right" evidence="8">
        <dbReference type="Rhea" id="RHEA:27643"/>
    </physiologicalReaction>
</comment>
<protein>
    <recommendedName>
        <fullName evidence="10">Purine nucleoside phosphorylase</fullName>
    </recommendedName>
</protein>
<evidence type="ECO:0000313" key="12">
    <source>
        <dbReference type="Proteomes" id="UP000249239"/>
    </source>
</evidence>
<keyword evidence="4" id="KW-0479">Metal-binding</keyword>
<evidence type="ECO:0000256" key="10">
    <source>
        <dbReference type="RuleBase" id="RU361274"/>
    </source>
</evidence>
<dbReference type="CDD" id="cd16833">
    <property type="entry name" value="YfiH"/>
    <property type="match status" value="1"/>
</dbReference>
<comment type="similarity">
    <text evidence="2 10">Belongs to the purine nucleoside phosphorylase YfiH/LACC1 family.</text>
</comment>
<evidence type="ECO:0000256" key="8">
    <source>
        <dbReference type="ARBA" id="ARBA00048968"/>
    </source>
</evidence>
<dbReference type="SUPFAM" id="SSF64438">
    <property type="entry name" value="CNF1/YfiH-like putative cysteine hydrolases"/>
    <property type="match status" value="1"/>
</dbReference>
<evidence type="ECO:0000256" key="2">
    <source>
        <dbReference type="ARBA" id="ARBA00007353"/>
    </source>
</evidence>
<name>A0A2W7N5M0_9BACT</name>
<dbReference type="InterPro" id="IPR038371">
    <property type="entry name" value="Cu_polyphenol_OxRdtase_sf"/>
</dbReference>
<gene>
    <name evidence="11" type="ORF">LX69_02196</name>
</gene>
<accession>A0A2W7N5M0</accession>